<organism evidence="1 2">
    <name type="scientific">Hoylesella buccalis DNF00853</name>
    <dbReference type="NCBI Taxonomy" id="1401074"/>
    <lineage>
        <taxon>Bacteria</taxon>
        <taxon>Pseudomonadati</taxon>
        <taxon>Bacteroidota</taxon>
        <taxon>Bacteroidia</taxon>
        <taxon>Bacteroidales</taxon>
        <taxon>Prevotellaceae</taxon>
        <taxon>Hoylesella</taxon>
    </lineage>
</organism>
<reference evidence="1 2" key="1">
    <citation type="submission" date="2014-07" db="EMBL/GenBank/DDBJ databases">
        <authorList>
            <person name="McCorrison J."/>
            <person name="Sanka R."/>
            <person name="Torralba M."/>
            <person name="Gillis M."/>
            <person name="Haft D.H."/>
            <person name="Methe B."/>
            <person name="Sutton G."/>
            <person name="Nelson K.E."/>
        </authorList>
    </citation>
    <scope>NUCLEOTIDE SEQUENCE [LARGE SCALE GENOMIC DNA]</scope>
    <source>
        <strain evidence="1 2">DNF00853</strain>
    </source>
</reference>
<evidence type="ECO:0000313" key="2">
    <source>
        <dbReference type="Proteomes" id="UP000029556"/>
    </source>
</evidence>
<gene>
    <name evidence="1" type="ORF">HMPREF2137_04225</name>
</gene>
<protein>
    <submittedName>
        <fullName evidence="1">RhuM protein</fullName>
    </submittedName>
</protein>
<dbReference type="RefSeq" id="WP_005809276.1">
    <property type="nucleotide sequence ID" value="NZ_JRNN01000036.1"/>
</dbReference>
<dbReference type="Proteomes" id="UP000029556">
    <property type="component" value="Unassembled WGS sequence"/>
</dbReference>
<dbReference type="EMBL" id="JRNN01000036">
    <property type="protein sequence ID" value="KGF35767.1"/>
    <property type="molecule type" value="Genomic_DNA"/>
</dbReference>
<proteinExistence type="predicted"/>
<dbReference type="AlphaFoldDB" id="A0A096AYY6"/>
<comment type="caution">
    <text evidence="1">The sequence shown here is derived from an EMBL/GenBank/DDBJ whole genome shotgun (WGS) entry which is preliminary data.</text>
</comment>
<accession>A0A096AYY6</accession>
<evidence type="ECO:0000313" key="1">
    <source>
        <dbReference type="EMBL" id="KGF35767.1"/>
    </source>
</evidence>
<dbReference type="PANTHER" id="PTHR35810">
    <property type="entry name" value="CYTOPLASMIC PROTEIN-RELATED"/>
    <property type="match status" value="1"/>
</dbReference>
<sequence>MKRDIIIIEDKAVSVTGNDVWMTAGEIARLFHTGVPAVNAAIKAILKTDVLNDYEACRYIQLENGLYADVYSLEIIIPVTFRLSTYHAHLFRRWLMDKALAKDKHTAYMLFVHSGKGGYC</sequence>
<dbReference type="PANTHER" id="PTHR35810:SF1">
    <property type="entry name" value="CYTOPLASMIC PROTEIN"/>
    <property type="match status" value="1"/>
</dbReference>
<name>A0A096AYY6_9BACT</name>
<dbReference type="OrthoDB" id="997490at2"/>